<comment type="similarity">
    <text evidence="1">Belongs to the sigma-70 factor family. ECF subfamily.</text>
</comment>
<dbReference type="NCBIfam" id="TIGR02937">
    <property type="entry name" value="sigma70-ECF"/>
    <property type="match status" value="1"/>
</dbReference>
<organism evidence="8 9">
    <name type="scientific">Candidatus Ventrousia excrementavium</name>
    <dbReference type="NCBI Taxonomy" id="2840961"/>
    <lineage>
        <taxon>Bacteria</taxon>
        <taxon>Bacillati</taxon>
        <taxon>Bacillota</taxon>
        <taxon>Clostridia</taxon>
        <taxon>Eubacteriales</taxon>
        <taxon>Clostridiaceae</taxon>
        <taxon>Clostridiaceae incertae sedis</taxon>
        <taxon>Candidatus Ventrousia</taxon>
    </lineage>
</organism>
<comment type="caution">
    <text evidence="8">The sequence shown here is derived from an EMBL/GenBank/DDBJ whole genome shotgun (WGS) entry which is preliminary data.</text>
</comment>
<keyword evidence="4" id="KW-0238">DNA-binding</keyword>
<reference evidence="8" key="2">
    <citation type="journal article" date="2021" name="PeerJ">
        <title>Extensive microbial diversity within the chicken gut microbiome revealed by metagenomics and culture.</title>
        <authorList>
            <person name="Gilroy R."/>
            <person name="Ravi A."/>
            <person name="Getino M."/>
            <person name="Pursley I."/>
            <person name="Horton D.L."/>
            <person name="Alikhan N.F."/>
            <person name="Baker D."/>
            <person name="Gharbi K."/>
            <person name="Hall N."/>
            <person name="Watson M."/>
            <person name="Adriaenssens E.M."/>
            <person name="Foster-Nyarko E."/>
            <person name="Jarju S."/>
            <person name="Secka A."/>
            <person name="Antonio M."/>
            <person name="Oren A."/>
            <person name="Chaudhuri R.R."/>
            <person name="La Ragione R."/>
            <person name="Hildebrand F."/>
            <person name="Pallen M.J."/>
        </authorList>
    </citation>
    <scope>NUCLEOTIDE SEQUENCE</scope>
    <source>
        <strain evidence="8">CHK191-8634</strain>
    </source>
</reference>
<dbReference type="Proteomes" id="UP000824073">
    <property type="component" value="Unassembled WGS sequence"/>
</dbReference>
<feature type="domain" description="RNA polymerase sigma factor 70 region 4 type 2" evidence="7">
    <location>
        <begin position="124"/>
        <end position="175"/>
    </location>
</feature>
<dbReference type="Pfam" id="PF04542">
    <property type="entry name" value="Sigma70_r2"/>
    <property type="match status" value="1"/>
</dbReference>
<keyword evidence="3" id="KW-0731">Sigma factor</keyword>
<dbReference type="Gene3D" id="1.10.1740.10">
    <property type="match status" value="1"/>
</dbReference>
<sequence length="186" mass="21249">MDDEKIIDLYWQRSQDALAATQQKYGSYCHTIARNILHDHQDAEECVNDALMRAWNAIPPQRPRHLPVFLGTITRNLALDKYREVGRRKRGGGEAGLALSELSECIASQDSVEQAIDEQELSASISRFLRALPEQKRNMFIRRYWYLYSADDIAGQYGVSKNKVAVTLFRIRKALKEHLGKDGIAL</sequence>
<evidence type="ECO:0000256" key="1">
    <source>
        <dbReference type="ARBA" id="ARBA00010641"/>
    </source>
</evidence>
<evidence type="ECO:0000256" key="2">
    <source>
        <dbReference type="ARBA" id="ARBA00023015"/>
    </source>
</evidence>
<dbReference type="PANTHER" id="PTHR43133:SF8">
    <property type="entry name" value="RNA POLYMERASE SIGMA FACTOR HI_1459-RELATED"/>
    <property type="match status" value="1"/>
</dbReference>
<evidence type="ECO:0000256" key="4">
    <source>
        <dbReference type="ARBA" id="ARBA00023125"/>
    </source>
</evidence>
<dbReference type="Pfam" id="PF08281">
    <property type="entry name" value="Sigma70_r4_2"/>
    <property type="match status" value="1"/>
</dbReference>
<dbReference type="SUPFAM" id="SSF88659">
    <property type="entry name" value="Sigma3 and sigma4 domains of RNA polymerase sigma factors"/>
    <property type="match status" value="1"/>
</dbReference>
<dbReference type="EMBL" id="DVMR01000024">
    <property type="protein sequence ID" value="HIU43067.1"/>
    <property type="molecule type" value="Genomic_DNA"/>
</dbReference>
<name>A0A9D1ITI5_9CLOT</name>
<dbReference type="Gene3D" id="1.10.10.10">
    <property type="entry name" value="Winged helix-like DNA-binding domain superfamily/Winged helix DNA-binding domain"/>
    <property type="match status" value="1"/>
</dbReference>
<proteinExistence type="inferred from homology"/>
<dbReference type="InterPro" id="IPR013324">
    <property type="entry name" value="RNA_pol_sigma_r3/r4-like"/>
</dbReference>
<protein>
    <submittedName>
        <fullName evidence="8">Sigma-70 family RNA polymerase sigma factor</fullName>
    </submittedName>
</protein>
<dbReference type="SUPFAM" id="SSF88946">
    <property type="entry name" value="Sigma2 domain of RNA polymerase sigma factors"/>
    <property type="match status" value="1"/>
</dbReference>
<dbReference type="InterPro" id="IPR013325">
    <property type="entry name" value="RNA_pol_sigma_r2"/>
</dbReference>
<dbReference type="GO" id="GO:0006352">
    <property type="term" value="P:DNA-templated transcription initiation"/>
    <property type="evidence" value="ECO:0007669"/>
    <property type="project" value="InterPro"/>
</dbReference>
<feature type="domain" description="RNA polymerase sigma-70 region 2" evidence="6">
    <location>
        <begin position="24"/>
        <end position="87"/>
    </location>
</feature>
<evidence type="ECO:0000313" key="8">
    <source>
        <dbReference type="EMBL" id="HIU43067.1"/>
    </source>
</evidence>
<evidence type="ECO:0000256" key="3">
    <source>
        <dbReference type="ARBA" id="ARBA00023082"/>
    </source>
</evidence>
<dbReference type="InterPro" id="IPR007627">
    <property type="entry name" value="RNA_pol_sigma70_r2"/>
</dbReference>
<evidence type="ECO:0000259" key="7">
    <source>
        <dbReference type="Pfam" id="PF08281"/>
    </source>
</evidence>
<evidence type="ECO:0000259" key="6">
    <source>
        <dbReference type="Pfam" id="PF04542"/>
    </source>
</evidence>
<dbReference type="InterPro" id="IPR013249">
    <property type="entry name" value="RNA_pol_sigma70_r4_t2"/>
</dbReference>
<evidence type="ECO:0000256" key="5">
    <source>
        <dbReference type="ARBA" id="ARBA00023163"/>
    </source>
</evidence>
<dbReference type="InterPro" id="IPR039425">
    <property type="entry name" value="RNA_pol_sigma-70-like"/>
</dbReference>
<dbReference type="InterPro" id="IPR014284">
    <property type="entry name" value="RNA_pol_sigma-70_dom"/>
</dbReference>
<dbReference type="PANTHER" id="PTHR43133">
    <property type="entry name" value="RNA POLYMERASE ECF-TYPE SIGMA FACTO"/>
    <property type="match status" value="1"/>
</dbReference>
<dbReference type="GO" id="GO:0003677">
    <property type="term" value="F:DNA binding"/>
    <property type="evidence" value="ECO:0007669"/>
    <property type="project" value="UniProtKB-KW"/>
</dbReference>
<reference evidence="8" key="1">
    <citation type="submission" date="2020-10" db="EMBL/GenBank/DDBJ databases">
        <authorList>
            <person name="Gilroy R."/>
        </authorList>
    </citation>
    <scope>NUCLEOTIDE SEQUENCE</scope>
    <source>
        <strain evidence="8">CHK191-8634</strain>
    </source>
</reference>
<gene>
    <name evidence="8" type="ORF">IAB67_02085</name>
</gene>
<accession>A0A9D1ITI5</accession>
<dbReference type="AlphaFoldDB" id="A0A9D1ITI5"/>
<keyword evidence="2" id="KW-0805">Transcription regulation</keyword>
<evidence type="ECO:0000313" key="9">
    <source>
        <dbReference type="Proteomes" id="UP000824073"/>
    </source>
</evidence>
<dbReference type="InterPro" id="IPR036388">
    <property type="entry name" value="WH-like_DNA-bd_sf"/>
</dbReference>
<keyword evidence="5" id="KW-0804">Transcription</keyword>
<dbReference type="GO" id="GO:0016987">
    <property type="term" value="F:sigma factor activity"/>
    <property type="evidence" value="ECO:0007669"/>
    <property type="project" value="UniProtKB-KW"/>
</dbReference>